<feature type="compositionally biased region" description="Basic and acidic residues" evidence="1">
    <location>
        <begin position="1"/>
        <end position="13"/>
    </location>
</feature>
<reference evidence="2 3" key="1">
    <citation type="submission" date="2021-07" db="EMBL/GenBank/DDBJ databases">
        <authorList>
            <person name="Palmer J.M."/>
        </authorList>
    </citation>
    <scope>NUCLEOTIDE SEQUENCE [LARGE SCALE GENOMIC DNA]</scope>
    <source>
        <strain evidence="2 3">AT_MEX2019</strain>
        <tissue evidence="2">Muscle</tissue>
    </source>
</reference>
<feature type="region of interest" description="Disordered" evidence="1">
    <location>
        <begin position="231"/>
        <end position="289"/>
    </location>
</feature>
<evidence type="ECO:0000313" key="2">
    <source>
        <dbReference type="EMBL" id="MED6256198.1"/>
    </source>
</evidence>
<proteinExistence type="predicted"/>
<dbReference type="EMBL" id="JAHUTI010073514">
    <property type="protein sequence ID" value="MED6256198.1"/>
    <property type="molecule type" value="Genomic_DNA"/>
</dbReference>
<dbReference type="Proteomes" id="UP001345963">
    <property type="component" value="Unassembled WGS sequence"/>
</dbReference>
<protein>
    <submittedName>
        <fullName evidence="2">Uncharacterized protein</fullName>
    </submittedName>
</protein>
<feature type="region of interest" description="Disordered" evidence="1">
    <location>
        <begin position="1"/>
        <end position="78"/>
    </location>
</feature>
<accession>A0ABU7C386</accession>
<evidence type="ECO:0000256" key="1">
    <source>
        <dbReference type="SAM" id="MobiDB-lite"/>
    </source>
</evidence>
<feature type="compositionally biased region" description="Basic and acidic residues" evidence="1">
    <location>
        <begin position="276"/>
        <end position="289"/>
    </location>
</feature>
<keyword evidence="3" id="KW-1185">Reference proteome</keyword>
<name>A0ABU7C386_9TELE</name>
<sequence>MDPETRDPREHHPPSRGSMELAHTKATSPRHREPPIHQWTETPAIGRECGGKEITPTFDGEPKLTEEREQPKTQPDTKTGTQVLPIYILLEVYKKAGLSALQCLSISLCGYFLVLAPSSCVSFALASSFSQPPAEVKTSSLQELFWNKFQWTAQYIRQANPAHPPPVALHQVSRNFTRLCIVLPQPIMFPSSFGASCPGSSSISTSCQNKLVKLFSCLLNVILHVGQIRKENHDSPLPPGVETSRLHQPRLMPASPKPRPRHRPPALTPAPNNPHPHLERGPQTKEWST</sequence>
<evidence type="ECO:0000313" key="3">
    <source>
        <dbReference type="Proteomes" id="UP001345963"/>
    </source>
</evidence>
<feature type="non-terminal residue" evidence="2">
    <location>
        <position position="289"/>
    </location>
</feature>
<gene>
    <name evidence="2" type="ORF">ATANTOWER_021698</name>
</gene>
<organism evidence="2 3">
    <name type="scientific">Ataeniobius toweri</name>
    <dbReference type="NCBI Taxonomy" id="208326"/>
    <lineage>
        <taxon>Eukaryota</taxon>
        <taxon>Metazoa</taxon>
        <taxon>Chordata</taxon>
        <taxon>Craniata</taxon>
        <taxon>Vertebrata</taxon>
        <taxon>Euteleostomi</taxon>
        <taxon>Actinopterygii</taxon>
        <taxon>Neopterygii</taxon>
        <taxon>Teleostei</taxon>
        <taxon>Neoteleostei</taxon>
        <taxon>Acanthomorphata</taxon>
        <taxon>Ovalentaria</taxon>
        <taxon>Atherinomorphae</taxon>
        <taxon>Cyprinodontiformes</taxon>
        <taxon>Goodeidae</taxon>
        <taxon>Ataeniobius</taxon>
    </lineage>
</organism>
<comment type="caution">
    <text evidence="2">The sequence shown here is derived from an EMBL/GenBank/DDBJ whole genome shotgun (WGS) entry which is preliminary data.</text>
</comment>
<feature type="compositionally biased region" description="Basic and acidic residues" evidence="1">
    <location>
        <begin position="60"/>
        <end position="71"/>
    </location>
</feature>